<gene>
    <name evidence="1" type="ORF">RFH47_12975</name>
</gene>
<dbReference type="EMBL" id="JAVIDL010000029">
    <property type="protein sequence ID" value="MDQ8936630.1"/>
    <property type="molecule type" value="Genomic_DNA"/>
</dbReference>
<comment type="caution">
    <text evidence="1">The sequence shown here is derived from an EMBL/GenBank/DDBJ whole genome shotgun (WGS) entry which is preliminary data.</text>
</comment>
<evidence type="ECO:0000313" key="2">
    <source>
        <dbReference type="Proteomes" id="UP001243844"/>
    </source>
</evidence>
<dbReference type="AlphaFoldDB" id="A0AAW8JC08"/>
<sequence>MNKFKIAHIKQQGQSVIIIPMESNFEYKTSDQQLRITNSLQFCATNAGLVGTVVPVWLHGRQMRFIAPRLWHPFLKSLSWNDVLKNINKELTLG</sequence>
<proteinExistence type="predicted"/>
<organism evidence="1 2">
    <name type="scientific">Acinetobacter rudis</name>
    <dbReference type="NCBI Taxonomy" id="632955"/>
    <lineage>
        <taxon>Bacteria</taxon>
        <taxon>Pseudomonadati</taxon>
        <taxon>Pseudomonadota</taxon>
        <taxon>Gammaproteobacteria</taxon>
        <taxon>Moraxellales</taxon>
        <taxon>Moraxellaceae</taxon>
        <taxon>Acinetobacter</taxon>
    </lineage>
</organism>
<accession>A0AAW8JC08</accession>
<dbReference type="Proteomes" id="UP001243844">
    <property type="component" value="Unassembled WGS sequence"/>
</dbReference>
<dbReference type="RefSeq" id="WP_308981843.1">
    <property type="nucleotide sequence ID" value="NZ_JAVIDL010000029.1"/>
</dbReference>
<reference evidence="1" key="1">
    <citation type="submission" date="2023-08" db="EMBL/GenBank/DDBJ databases">
        <title>Emergence of clinically-relevant ST2 carbapenem-resistant Acinetobacter baumannii strains in hospital sewages in Zhejiang, East of China.</title>
        <authorList>
            <person name="Kaichao C."/>
            <person name="Zhang R."/>
        </authorList>
    </citation>
    <scope>NUCLEOTIDE SEQUENCE</scope>
    <source>
        <strain evidence="1">M-RB-37</strain>
    </source>
</reference>
<evidence type="ECO:0000313" key="1">
    <source>
        <dbReference type="EMBL" id="MDQ8936630.1"/>
    </source>
</evidence>
<protein>
    <submittedName>
        <fullName evidence="1">Uncharacterized protein</fullName>
    </submittedName>
</protein>
<name>A0AAW8JC08_9GAMM</name>